<evidence type="ECO:0000256" key="2">
    <source>
        <dbReference type="ARBA" id="ARBA00022448"/>
    </source>
</evidence>
<dbReference type="InterPro" id="IPR011701">
    <property type="entry name" value="MFS"/>
</dbReference>
<accession>A0A318J1D7</accession>
<evidence type="ECO:0000256" key="6">
    <source>
        <dbReference type="ARBA" id="ARBA00023136"/>
    </source>
</evidence>
<evidence type="ECO:0000313" key="10">
    <source>
        <dbReference type="Proteomes" id="UP000247792"/>
    </source>
</evidence>
<dbReference type="InterPro" id="IPR020846">
    <property type="entry name" value="MFS_dom"/>
</dbReference>
<gene>
    <name evidence="9" type="ORF">DFR42_107200</name>
</gene>
<protein>
    <submittedName>
        <fullName evidence="9">MFS transporter</fullName>
    </submittedName>
</protein>
<comment type="subcellular location">
    <subcellularLocation>
        <location evidence="1">Cell membrane</location>
        <topology evidence="1">Multi-pass membrane protein</topology>
    </subcellularLocation>
</comment>
<evidence type="ECO:0000256" key="4">
    <source>
        <dbReference type="ARBA" id="ARBA00022692"/>
    </source>
</evidence>
<dbReference type="EMBL" id="QJKB01000007">
    <property type="protein sequence ID" value="PXX41549.1"/>
    <property type="molecule type" value="Genomic_DNA"/>
</dbReference>
<evidence type="ECO:0000256" key="3">
    <source>
        <dbReference type="ARBA" id="ARBA00022475"/>
    </source>
</evidence>
<feature type="transmembrane region" description="Helical" evidence="7">
    <location>
        <begin position="199"/>
        <end position="218"/>
    </location>
</feature>
<comment type="caution">
    <text evidence="9">The sequence shown here is derived from an EMBL/GenBank/DDBJ whole genome shotgun (WGS) entry which is preliminary data.</text>
</comment>
<feature type="transmembrane region" description="Helical" evidence="7">
    <location>
        <begin position="164"/>
        <end position="187"/>
    </location>
</feature>
<feature type="transmembrane region" description="Helical" evidence="7">
    <location>
        <begin position="38"/>
        <end position="57"/>
    </location>
</feature>
<dbReference type="Pfam" id="PF07690">
    <property type="entry name" value="MFS_1"/>
    <property type="match status" value="1"/>
</dbReference>
<dbReference type="AlphaFoldDB" id="A0A318J1D7"/>
<dbReference type="PANTHER" id="PTHR43045">
    <property type="entry name" value="SHIKIMATE TRANSPORTER"/>
    <property type="match status" value="1"/>
</dbReference>
<feature type="transmembrane region" description="Helical" evidence="7">
    <location>
        <begin position="123"/>
        <end position="143"/>
    </location>
</feature>
<keyword evidence="10" id="KW-1185">Reference proteome</keyword>
<feature type="domain" description="Major facilitator superfamily (MFS) profile" evidence="8">
    <location>
        <begin position="26"/>
        <end position="531"/>
    </location>
</feature>
<keyword evidence="3" id="KW-1003">Cell membrane</keyword>
<dbReference type="Gene3D" id="1.20.1250.20">
    <property type="entry name" value="MFS general substrate transporter like domains"/>
    <property type="match status" value="2"/>
</dbReference>
<feature type="transmembrane region" description="Helical" evidence="7">
    <location>
        <begin position="99"/>
        <end position="117"/>
    </location>
</feature>
<name>A0A318J1D7_9BURK</name>
<dbReference type="GO" id="GO:0005886">
    <property type="term" value="C:plasma membrane"/>
    <property type="evidence" value="ECO:0007669"/>
    <property type="project" value="UniProtKB-SubCell"/>
</dbReference>
<feature type="transmembrane region" description="Helical" evidence="7">
    <location>
        <begin position="63"/>
        <end position="87"/>
    </location>
</feature>
<evidence type="ECO:0000256" key="7">
    <source>
        <dbReference type="SAM" id="Phobius"/>
    </source>
</evidence>
<evidence type="ECO:0000256" key="5">
    <source>
        <dbReference type="ARBA" id="ARBA00022989"/>
    </source>
</evidence>
<feature type="transmembrane region" description="Helical" evidence="7">
    <location>
        <begin position="509"/>
        <end position="527"/>
    </location>
</feature>
<evidence type="ECO:0000313" key="9">
    <source>
        <dbReference type="EMBL" id="PXX41549.1"/>
    </source>
</evidence>
<sequence length="537" mass="57670">MLLCNEAGWECSDNMTTASVQEQRKVIFGSSLGTAFEWYDFFVFGTLAAILGPLFYSKELGETGAFLAGLATYGAGLVLRPFGSLIFGRMGDVVGRKTTFMITMTLMGISTAGVGLLPTYETAGILAPILLVILRCLQGLALGGEYGGAATYVAEHALPGRRGYATGWIQICASLGFFLSLIVVLACQAIMGEAAFKSWGWRIPFLISVALFGVSLYIRSRLNESPVFAALKASGKLSAAPVRDSFANWGNMKYVLLSLFGAVAGVGIVWYTGQFYALIFLQKSLKVDFATAYIMMSVALALAIPFYVVFGALSDKIGRKRLMMLSFILASASYIPLFQALTHFANPALEQAMSHAPVSMQSNECSVRLFSGPVSDCDKVKEFLNAAGVAHSLQTSSQAGVTTSIGGATINGFDTKAIKAALEQAGYPAKADAAAINKPMVVLILFVLVFYVCMAYGPIAAYLVELFPTRIRYSSISLPYHIGTGYFGGFMLYFATLIATTTGDIYSGLYYPIGIALMSLLIGGWLLPETKDWDISR</sequence>
<dbReference type="SUPFAM" id="SSF103473">
    <property type="entry name" value="MFS general substrate transporter"/>
    <property type="match status" value="1"/>
</dbReference>
<reference evidence="9 10" key="1">
    <citation type="submission" date="2018-05" db="EMBL/GenBank/DDBJ databases">
        <title>Genomic Encyclopedia of Type Strains, Phase IV (KMG-IV): sequencing the most valuable type-strain genomes for metagenomic binning, comparative biology and taxonomic classification.</title>
        <authorList>
            <person name="Goeker M."/>
        </authorList>
    </citation>
    <scope>NUCLEOTIDE SEQUENCE [LARGE SCALE GENOMIC DNA]</scope>
    <source>
        <strain evidence="9 10">DSM 19792</strain>
    </source>
</reference>
<dbReference type="InterPro" id="IPR005829">
    <property type="entry name" value="Sugar_transporter_CS"/>
</dbReference>
<organism evidence="9 10">
    <name type="scientific">Undibacterium pigrum</name>
    <dbReference type="NCBI Taxonomy" id="401470"/>
    <lineage>
        <taxon>Bacteria</taxon>
        <taxon>Pseudomonadati</taxon>
        <taxon>Pseudomonadota</taxon>
        <taxon>Betaproteobacteria</taxon>
        <taxon>Burkholderiales</taxon>
        <taxon>Oxalobacteraceae</taxon>
        <taxon>Undibacterium</taxon>
    </lineage>
</organism>
<keyword evidence="4 7" id="KW-0812">Transmembrane</keyword>
<keyword evidence="5 7" id="KW-1133">Transmembrane helix</keyword>
<dbReference type="PROSITE" id="PS00217">
    <property type="entry name" value="SUGAR_TRANSPORT_2"/>
    <property type="match status" value="1"/>
</dbReference>
<feature type="transmembrane region" description="Helical" evidence="7">
    <location>
        <begin position="485"/>
        <end position="503"/>
    </location>
</feature>
<proteinExistence type="predicted"/>
<dbReference type="InterPro" id="IPR036259">
    <property type="entry name" value="MFS_trans_sf"/>
</dbReference>
<evidence type="ECO:0000259" key="8">
    <source>
        <dbReference type="PROSITE" id="PS50850"/>
    </source>
</evidence>
<feature type="transmembrane region" description="Helical" evidence="7">
    <location>
        <begin position="440"/>
        <end position="464"/>
    </location>
</feature>
<evidence type="ECO:0000256" key="1">
    <source>
        <dbReference type="ARBA" id="ARBA00004651"/>
    </source>
</evidence>
<feature type="transmembrane region" description="Helical" evidence="7">
    <location>
        <begin position="254"/>
        <end position="272"/>
    </location>
</feature>
<keyword evidence="2" id="KW-0813">Transport</keyword>
<dbReference type="PANTHER" id="PTHR43045:SF7">
    <property type="entry name" value="MAJOR FACILITATOR SUPERFAMILY TRANSPORTER"/>
    <property type="match status" value="1"/>
</dbReference>
<keyword evidence="6 7" id="KW-0472">Membrane</keyword>
<dbReference type="Proteomes" id="UP000247792">
    <property type="component" value="Unassembled WGS sequence"/>
</dbReference>
<dbReference type="PROSITE" id="PS50850">
    <property type="entry name" value="MFS"/>
    <property type="match status" value="1"/>
</dbReference>
<dbReference type="GO" id="GO:0022857">
    <property type="term" value="F:transmembrane transporter activity"/>
    <property type="evidence" value="ECO:0007669"/>
    <property type="project" value="InterPro"/>
</dbReference>
<feature type="transmembrane region" description="Helical" evidence="7">
    <location>
        <begin position="292"/>
        <end position="310"/>
    </location>
</feature>